<evidence type="ECO:0000313" key="3">
    <source>
        <dbReference type="Proteomes" id="UP000789342"/>
    </source>
</evidence>
<proteinExistence type="predicted"/>
<protein>
    <submittedName>
        <fullName evidence="2">5075_t:CDS:1</fullName>
    </submittedName>
</protein>
<feature type="compositionally biased region" description="Low complexity" evidence="1">
    <location>
        <begin position="63"/>
        <end position="74"/>
    </location>
</feature>
<evidence type="ECO:0000256" key="1">
    <source>
        <dbReference type="SAM" id="MobiDB-lite"/>
    </source>
</evidence>
<sequence length="100" mass="11134">MPKKIVATCKDMVSLYNAYAPETIKKNVPILISWCNTKFRAHFPVLIEWIRSKKRLVFDELKNSQSENSSSLSSTPVITTPKTPINDCGDASGSGTTEKE</sequence>
<name>A0A9N9I6P7_9GLOM</name>
<reference evidence="2" key="1">
    <citation type="submission" date="2021-06" db="EMBL/GenBank/DDBJ databases">
        <authorList>
            <person name="Kallberg Y."/>
            <person name="Tangrot J."/>
            <person name="Rosling A."/>
        </authorList>
    </citation>
    <scope>NUCLEOTIDE SEQUENCE</scope>
    <source>
        <strain evidence="2">CL551</strain>
    </source>
</reference>
<gene>
    <name evidence="2" type="ORF">AMORRO_LOCUS13388</name>
</gene>
<evidence type="ECO:0000313" key="2">
    <source>
        <dbReference type="EMBL" id="CAG8721825.1"/>
    </source>
</evidence>
<dbReference type="AlphaFoldDB" id="A0A9N9I6P7"/>
<organism evidence="2 3">
    <name type="scientific">Acaulospora morrowiae</name>
    <dbReference type="NCBI Taxonomy" id="94023"/>
    <lineage>
        <taxon>Eukaryota</taxon>
        <taxon>Fungi</taxon>
        <taxon>Fungi incertae sedis</taxon>
        <taxon>Mucoromycota</taxon>
        <taxon>Glomeromycotina</taxon>
        <taxon>Glomeromycetes</taxon>
        <taxon>Diversisporales</taxon>
        <taxon>Acaulosporaceae</taxon>
        <taxon>Acaulospora</taxon>
    </lineage>
</organism>
<dbReference type="EMBL" id="CAJVPV010022784">
    <property type="protein sequence ID" value="CAG8721825.1"/>
    <property type="molecule type" value="Genomic_DNA"/>
</dbReference>
<feature type="region of interest" description="Disordered" evidence="1">
    <location>
        <begin position="63"/>
        <end position="100"/>
    </location>
</feature>
<accession>A0A9N9I6P7</accession>
<comment type="caution">
    <text evidence="2">The sequence shown here is derived from an EMBL/GenBank/DDBJ whole genome shotgun (WGS) entry which is preliminary data.</text>
</comment>
<keyword evidence="3" id="KW-1185">Reference proteome</keyword>
<dbReference type="Proteomes" id="UP000789342">
    <property type="component" value="Unassembled WGS sequence"/>
</dbReference>